<evidence type="ECO:0000256" key="1">
    <source>
        <dbReference type="SAM" id="Phobius"/>
    </source>
</evidence>
<feature type="transmembrane region" description="Helical" evidence="1">
    <location>
        <begin position="21"/>
        <end position="40"/>
    </location>
</feature>
<name>A0ABD3PR70_9STRA</name>
<accession>A0ABD3PR70</accession>
<reference evidence="3" key="2">
    <citation type="submission" date="2024-11" db="EMBL/GenBank/DDBJ databases">
        <authorList>
            <person name="Roberts W.R."/>
            <person name="Alverson A.J."/>
        </authorList>
    </citation>
    <scope>NUCLEOTIDE SEQUENCE</scope>
    <source>
        <strain evidence="3">CCMP332</strain>
    </source>
</reference>
<keyword evidence="1" id="KW-0812">Transmembrane</keyword>
<keyword evidence="1" id="KW-1133">Transmembrane helix</keyword>
<keyword evidence="1" id="KW-0472">Membrane</keyword>
<proteinExistence type="predicted"/>
<comment type="caution">
    <text evidence="3">The sequence shown here is derived from an EMBL/GenBank/DDBJ whole genome shotgun (WGS) entry which is preliminary data.</text>
</comment>
<keyword evidence="4" id="KW-1185">Reference proteome</keyword>
<evidence type="ECO:0000313" key="4">
    <source>
        <dbReference type="Proteomes" id="UP001516023"/>
    </source>
</evidence>
<dbReference type="EMBL" id="JABMIG020000126">
    <property type="protein sequence ID" value="KAL3790543.1"/>
    <property type="molecule type" value="Genomic_DNA"/>
</dbReference>
<evidence type="ECO:0000313" key="3">
    <source>
        <dbReference type="EMBL" id="KAL3790543.1"/>
    </source>
</evidence>
<protein>
    <submittedName>
        <fullName evidence="3">Uncharacterized protein</fullName>
    </submittedName>
</protein>
<organism evidence="3 4">
    <name type="scientific">Cyclotella cryptica</name>
    <dbReference type="NCBI Taxonomy" id="29204"/>
    <lineage>
        <taxon>Eukaryota</taxon>
        <taxon>Sar</taxon>
        <taxon>Stramenopiles</taxon>
        <taxon>Ochrophyta</taxon>
        <taxon>Bacillariophyta</taxon>
        <taxon>Coscinodiscophyceae</taxon>
        <taxon>Thalassiosirophycidae</taxon>
        <taxon>Stephanodiscales</taxon>
        <taxon>Stephanodiscaceae</taxon>
        <taxon>Cyclotella</taxon>
    </lineage>
</organism>
<dbReference type="EMBL" id="JABMIG020000382">
    <property type="protein sequence ID" value="KAL3779627.1"/>
    <property type="molecule type" value="Genomic_DNA"/>
</dbReference>
<dbReference type="Gene3D" id="3.40.50.150">
    <property type="entry name" value="Vaccinia Virus protein VP39"/>
    <property type="match status" value="1"/>
</dbReference>
<dbReference type="SUPFAM" id="SSF53335">
    <property type="entry name" value="S-adenosyl-L-methionine-dependent methyltransferases"/>
    <property type="match status" value="1"/>
</dbReference>
<dbReference type="AlphaFoldDB" id="A0ABD3PR70"/>
<dbReference type="CDD" id="cd02440">
    <property type="entry name" value="AdoMet_MTases"/>
    <property type="match status" value="1"/>
</dbReference>
<sequence length="310" mass="35254">MARSRTLREGHLSCKCSKLMMYISFGLLIVMTTLNVERFLSIRYNEPFHGEKDDRAKLVPSAQSHSLLSIEDLMYKYRSDKSRDDHGYTKLYHMIFSSVRLSVKNITEVGIAAGQSLQAWYRYFPSAEIHAFDVKWYGENAVKENLSFLPRVHPHIFDILEVKDIASLGFLPESMDIVIEDGPHTLNSQQLFLVKLFPLVKPGGYYIIEDIGHAQGGVQAFHNDPSTLQEDVRIIMESHDTIFVDTSVGHRAWDMWLNLVGGMWAQDHVKHNSYCLVIQKRLVPLPPLQINYKTGGAMNPGMIVKESGNG</sequence>
<evidence type="ECO:0000313" key="2">
    <source>
        <dbReference type="EMBL" id="KAL3779627.1"/>
    </source>
</evidence>
<dbReference type="InterPro" id="IPR029063">
    <property type="entry name" value="SAM-dependent_MTases_sf"/>
</dbReference>
<dbReference type="Proteomes" id="UP001516023">
    <property type="component" value="Unassembled WGS sequence"/>
</dbReference>
<reference evidence="3 4" key="1">
    <citation type="journal article" date="2020" name="G3 (Bethesda)">
        <title>Improved Reference Genome for Cyclotella cryptica CCMP332, a Model for Cell Wall Morphogenesis, Salinity Adaptation, and Lipid Production in Diatoms (Bacillariophyta).</title>
        <authorList>
            <person name="Roberts W.R."/>
            <person name="Downey K.M."/>
            <person name="Ruck E.C."/>
            <person name="Traller J.C."/>
            <person name="Alverson A.J."/>
        </authorList>
    </citation>
    <scope>NUCLEOTIDE SEQUENCE [LARGE SCALE GENOMIC DNA]</scope>
    <source>
        <strain evidence="3 4">CCMP332</strain>
    </source>
</reference>
<gene>
    <name evidence="3" type="ORF">HJC23_007692</name>
    <name evidence="2" type="ORF">HJC23_008966</name>
</gene>